<dbReference type="PANTHER" id="PTHR42060:SF1">
    <property type="entry name" value="NHL REPEAT-CONTAINING PROTEIN"/>
    <property type="match status" value="1"/>
</dbReference>
<evidence type="ECO:0000313" key="2">
    <source>
        <dbReference type="EMBL" id="CAH0031798.1"/>
    </source>
</evidence>
<dbReference type="AlphaFoldDB" id="A0A9N9YQB3"/>
<dbReference type="PANTHER" id="PTHR42060">
    <property type="entry name" value="NHL REPEAT-CONTAINING PROTEIN-RELATED"/>
    <property type="match status" value="1"/>
</dbReference>
<dbReference type="Proteomes" id="UP000696573">
    <property type="component" value="Unassembled WGS sequence"/>
</dbReference>
<protein>
    <submittedName>
        <fullName evidence="2">Uncharacterized protein</fullName>
    </submittedName>
</protein>
<dbReference type="SUPFAM" id="SSF63829">
    <property type="entry name" value="Calcium-dependent phosphotriesterase"/>
    <property type="match status" value="1"/>
</dbReference>
<feature type="chain" id="PRO_5040145818" evidence="1">
    <location>
        <begin position="21"/>
        <end position="364"/>
    </location>
</feature>
<reference evidence="2" key="1">
    <citation type="submission" date="2021-10" db="EMBL/GenBank/DDBJ databases">
        <authorList>
            <person name="Piombo E."/>
        </authorList>
    </citation>
    <scope>NUCLEOTIDE SEQUENCE</scope>
</reference>
<organism evidence="2 3">
    <name type="scientific">Clonostachys rhizophaga</name>
    <dbReference type="NCBI Taxonomy" id="160324"/>
    <lineage>
        <taxon>Eukaryota</taxon>
        <taxon>Fungi</taxon>
        <taxon>Dikarya</taxon>
        <taxon>Ascomycota</taxon>
        <taxon>Pezizomycotina</taxon>
        <taxon>Sordariomycetes</taxon>
        <taxon>Hypocreomycetidae</taxon>
        <taxon>Hypocreales</taxon>
        <taxon>Bionectriaceae</taxon>
        <taxon>Clonostachys</taxon>
    </lineage>
</organism>
<sequence>MLFSTISAAAALVSIHVATATVVPRATTSIDNIQLPAKTVASLSEINTFLENLAPRQNGDLVVSMLQKNATLHYIKDPTSGHAELTPIYTFPNASGTLGIGEVSKDTFLIAMHNFKSFLVPFPHTGAVWELKLNGAGPKDFRVRKVADLPDVNMLNGMAVIPPKCSGRRPQRLASVLIADCLQGQLIRLDPSTGAYKVVLDVPELHAPAASQFPTGVNGLKIHRGYVYWTNTAKLTVNRIAIDSDGYPVRNATVQVFDISSWGGALDDFVFDEKDNIWGVNSLTNTIYVLYHGTGPSSLYTTYQSVAGALDSLELPGPTAVTWGAGKHDKHILYVTTSGGTVQPVNGQQEPAKVVAIDTSGLQK</sequence>
<dbReference type="Gene3D" id="2.120.10.30">
    <property type="entry name" value="TolB, C-terminal domain"/>
    <property type="match status" value="1"/>
</dbReference>
<accession>A0A9N9YQB3</accession>
<keyword evidence="3" id="KW-1185">Reference proteome</keyword>
<dbReference type="EMBL" id="CABFNQ020000743">
    <property type="protein sequence ID" value="CAH0031798.1"/>
    <property type="molecule type" value="Genomic_DNA"/>
</dbReference>
<dbReference type="OrthoDB" id="9977941at2759"/>
<dbReference type="InterPro" id="IPR052998">
    <property type="entry name" value="Hetero-Diels-Alderase-like"/>
</dbReference>
<dbReference type="InterPro" id="IPR011042">
    <property type="entry name" value="6-blade_b-propeller_TolB-like"/>
</dbReference>
<evidence type="ECO:0000256" key="1">
    <source>
        <dbReference type="SAM" id="SignalP"/>
    </source>
</evidence>
<evidence type="ECO:0000313" key="3">
    <source>
        <dbReference type="Proteomes" id="UP000696573"/>
    </source>
</evidence>
<proteinExistence type="predicted"/>
<name>A0A9N9YQB3_9HYPO</name>
<comment type="caution">
    <text evidence="2">The sequence shown here is derived from an EMBL/GenBank/DDBJ whole genome shotgun (WGS) entry which is preliminary data.</text>
</comment>
<feature type="signal peptide" evidence="1">
    <location>
        <begin position="1"/>
        <end position="20"/>
    </location>
</feature>
<gene>
    <name evidence="2" type="ORF">CRHIZ90672A_00014479</name>
</gene>
<keyword evidence="1" id="KW-0732">Signal</keyword>